<keyword evidence="4" id="KW-1185">Reference proteome</keyword>
<reference evidence="3 4" key="1">
    <citation type="journal article" date="2015" name="Genome Biol. Evol.">
        <title>Comparative Genomics of a Bacterivorous Green Alga Reveals Evolutionary Causalities and Consequences of Phago-Mixotrophic Mode of Nutrition.</title>
        <authorList>
            <person name="Burns J.A."/>
            <person name="Paasch A."/>
            <person name="Narechania A."/>
            <person name="Kim E."/>
        </authorList>
    </citation>
    <scope>NUCLEOTIDE SEQUENCE [LARGE SCALE GENOMIC DNA]</scope>
    <source>
        <strain evidence="3 4">PLY_AMNH</strain>
    </source>
</reference>
<name>A0AAE0BSZ6_9CHLO</name>
<dbReference type="InterPro" id="IPR036020">
    <property type="entry name" value="WW_dom_sf"/>
</dbReference>
<dbReference type="Gene3D" id="1.20.5.190">
    <property type="match status" value="2"/>
</dbReference>
<dbReference type="Gene3D" id="2.20.70.10">
    <property type="match status" value="1"/>
</dbReference>
<dbReference type="SMART" id="SM00456">
    <property type="entry name" value="WW"/>
    <property type="match status" value="3"/>
</dbReference>
<feature type="domain" description="WW" evidence="2">
    <location>
        <begin position="161"/>
        <end position="194"/>
    </location>
</feature>
<dbReference type="SMART" id="SM00015">
    <property type="entry name" value="IQ"/>
    <property type="match status" value="4"/>
</dbReference>
<dbReference type="Pfam" id="PF00397">
    <property type="entry name" value="WW"/>
    <property type="match status" value="1"/>
</dbReference>
<dbReference type="Pfam" id="PF00612">
    <property type="entry name" value="IQ"/>
    <property type="match status" value="4"/>
</dbReference>
<feature type="compositionally biased region" description="Basic residues" evidence="1">
    <location>
        <begin position="451"/>
        <end position="461"/>
    </location>
</feature>
<dbReference type="CDD" id="cd23767">
    <property type="entry name" value="IQCD"/>
    <property type="match status" value="2"/>
</dbReference>
<dbReference type="SUPFAM" id="SSF52540">
    <property type="entry name" value="P-loop containing nucleoside triphosphate hydrolases"/>
    <property type="match status" value="1"/>
</dbReference>
<dbReference type="EMBL" id="LGRX02033419">
    <property type="protein sequence ID" value="KAK3241310.1"/>
    <property type="molecule type" value="Genomic_DNA"/>
</dbReference>
<accession>A0AAE0BSZ6</accession>
<dbReference type="Proteomes" id="UP001190700">
    <property type="component" value="Unassembled WGS sequence"/>
</dbReference>
<dbReference type="InterPro" id="IPR000048">
    <property type="entry name" value="IQ_motif_EF-hand-BS"/>
</dbReference>
<comment type="caution">
    <text evidence="3">The sequence shown here is derived from an EMBL/GenBank/DDBJ whole genome shotgun (WGS) entry which is preliminary data.</text>
</comment>
<evidence type="ECO:0000313" key="4">
    <source>
        <dbReference type="Proteomes" id="UP001190700"/>
    </source>
</evidence>
<dbReference type="InterPro" id="IPR001202">
    <property type="entry name" value="WW_dom"/>
</dbReference>
<proteinExistence type="predicted"/>
<evidence type="ECO:0000259" key="2">
    <source>
        <dbReference type="PROSITE" id="PS50020"/>
    </source>
</evidence>
<dbReference type="CDD" id="cd00201">
    <property type="entry name" value="WW"/>
    <property type="match status" value="2"/>
</dbReference>
<evidence type="ECO:0000256" key="1">
    <source>
        <dbReference type="SAM" id="MobiDB-lite"/>
    </source>
</evidence>
<dbReference type="PANTHER" id="PTHR21715:SF0">
    <property type="entry name" value="RH04127P"/>
    <property type="match status" value="1"/>
</dbReference>
<dbReference type="PROSITE" id="PS50020">
    <property type="entry name" value="WW_DOMAIN_2"/>
    <property type="match status" value="2"/>
</dbReference>
<dbReference type="PANTHER" id="PTHR21715">
    <property type="entry name" value="RH04127P"/>
    <property type="match status" value="1"/>
</dbReference>
<dbReference type="Gene3D" id="3.30.1470.10">
    <property type="entry name" value="Photosystem I PsaD, reaction center subunit II"/>
    <property type="match status" value="1"/>
</dbReference>
<dbReference type="PROSITE" id="PS01159">
    <property type="entry name" value="WW_DOMAIN_1"/>
    <property type="match status" value="1"/>
</dbReference>
<protein>
    <recommendedName>
        <fullName evidence="2">WW domain-containing protein</fullName>
    </recommendedName>
</protein>
<feature type="domain" description="WW" evidence="2">
    <location>
        <begin position="70"/>
        <end position="103"/>
    </location>
</feature>
<dbReference type="AlphaFoldDB" id="A0AAE0BSZ6"/>
<dbReference type="SUPFAM" id="SSF51045">
    <property type="entry name" value="WW domain"/>
    <property type="match status" value="2"/>
</dbReference>
<dbReference type="PROSITE" id="PS50096">
    <property type="entry name" value="IQ"/>
    <property type="match status" value="4"/>
</dbReference>
<sequence length="461" mass="53332">MVAEAEGNLQSYAQKTIDESNLLIPSKVQEDDLPPERPSGPEVAEVARKLGIDMVFDSDLLYIAEDLLVAALPEHWEAHRDDTGKSYYHNTATETTQWAHPLEQYYRGLVFMRKEGDQLLEDKALQNPPTPEETREMAKYFGIEAREEVYLVPIAKAAVNAPLPPEWEEYEDDDGEVYFVSKITKKTSEHHPLDGYFIELINQKRIELHGMQPPAYPLSEFHLLDYSFVPYPWMEFVDLKTLQPYWYNFKDNIATYNHPCDLVKDVLRNNAVLKLQAWYRGYTVRKINRQLVEHLAATSIQKIFRGHHQRGEFDVLKGRRQEEAATMIQSIWRGSRQRQEDVDLKVHSAAKMIQARWRGTLSRRNQPLKTVKVQALPFGFQRHLSSQKRELQLEHTTLPTVGLDAMNTMLVKLERAEETLENIDKLKIIQQQVFVEDTDDPVALPTTPANKKAKKGKKAKK</sequence>
<organism evidence="3 4">
    <name type="scientific">Cymbomonas tetramitiformis</name>
    <dbReference type="NCBI Taxonomy" id="36881"/>
    <lineage>
        <taxon>Eukaryota</taxon>
        <taxon>Viridiplantae</taxon>
        <taxon>Chlorophyta</taxon>
        <taxon>Pyramimonadophyceae</taxon>
        <taxon>Pyramimonadales</taxon>
        <taxon>Pyramimonadaceae</taxon>
        <taxon>Cymbomonas</taxon>
    </lineage>
</organism>
<feature type="region of interest" description="Disordered" evidence="1">
    <location>
        <begin position="439"/>
        <end position="461"/>
    </location>
</feature>
<dbReference type="InterPro" id="IPR027417">
    <property type="entry name" value="P-loop_NTPase"/>
</dbReference>
<gene>
    <name evidence="3" type="ORF">CYMTET_48903</name>
</gene>
<evidence type="ECO:0000313" key="3">
    <source>
        <dbReference type="EMBL" id="KAK3241310.1"/>
    </source>
</evidence>
<dbReference type="InterPro" id="IPR053233">
    <property type="entry name" value="ABRA-related"/>
</dbReference>